<dbReference type="RefSeq" id="WP_082741709.1">
    <property type="nucleotide sequence ID" value="NZ_JAHSSG010000001.1"/>
</dbReference>
<sequence length="97" mass="11100">MSNYYQYYYQQQPYTGGFPDYPAEADTGYDNRFPTSPAPSGFPGGFPGGHPGPSGTLEQRLNRMERTIERQGEQINRLNRRLQRVERRLGIPPTGQF</sequence>
<evidence type="ECO:0000313" key="4">
    <source>
        <dbReference type="Proteomes" id="UP001213979"/>
    </source>
</evidence>
<comment type="caution">
    <text evidence="3">The sequence shown here is derived from an EMBL/GenBank/DDBJ whole genome shotgun (WGS) entry which is preliminary data.</text>
</comment>
<dbReference type="EMBL" id="JARTLI010000004">
    <property type="protein sequence ID" value="MED5051213.1"/>
    <property type="molecule type" value="Genomic_DNA"/>
</dbReference>
<evidence type="ECO:0000313" key="3">
    <source>
        <dbReference type="EMBL" id="MED5051213.1"/>
    </source>
</evidence>
<name>A0ABD5ISF0_9BACL</name>
<reference evidence="3 5" key="2">
    <citation type="submission" date="2023-03" db="EMBL/GenBank/DDBJ databases">
        <title>Bacillus Genome Sequencing.</title>
        <authorList>
            <person name="Dunlap C."/>
        </authorList>
    </citation>
    <scope>NUCLEOTIDE SEQUENCE [LARGE SCALE GENOMIC DNA]</scope>
    <source>
        <strain evidence="3 5">NRS-38</strain>
    </source>
</reference>
<accession>A0ABD5ISF0</accession>
<feature type="region of interest" description="Disordered" evidence="1">
    <location>
        <begin position="18"/>
        <end position="57"/>
    </location>
</feature>
<evidence type="ECO:0000256" key="1">
    <source>
        <dbReference type="SAM" id="MobiDB-lite"/>
    </source>
</evidence>
<keyword evidence="4" id="KW-1185">Reference proteome</keyword>
<evidence type="ECO:0000313" key="5">
    <source>
        <dbReference type="Proteomes" id="UP001339962"/>
    </source>
</evidence>
<gene>
    <name evidence="3" type="ORF">P9850_04895</name>
    <name evidence="2" type="ORF">PNH38_12515</name>
</gene>
<proteinExistence type="predicted"/>
<dbReference type="EMBL" id="JAQOTG010000012">
    <property type="protein sequence ID" value="MDE8564685.1"/>
    <property type="molecule type" value="Genomic_DNA"/>
</dbReference>
<reference evidence="2 4" key="1">
    <citation type="submission" date="2023-01" db="EMBL/GenBank/DDBJ databases">
        <title>Genome-based reclassification of Anoxybacillus geothermalis as a later heterotypic synonym of Anoxybacillus rupiensis.</title>
        <authorList>
            <person name="Inan Bektas K."/>
            <person name="Canakci S."/>
            <person name="Belduz A.A."/>
            <person name="Guler H.H."/>
        </authorList>
    </citation>
    <scope>NUCLEOTIDE SEQUENCE [LARGE SCALE GENOMIC DNA]</scope>
    <source>
        <strain evidence="2 4">DSM 17127</strain>
    </source>
</reference>
<organism evidence="3 5">
    <name type="scientific">Anoxybacteroides rupiense</name>
    <dbReference type="NCBI Taxonomy" id="311460"/>
    <lineage>
        <taxon>Bacteria</taxon>
        <taxon>Bacillati</taxon>
        <taxon>Bacillota</taxon>
        <taxon>Bacilli</taxon>
        <taxon>Bacillales</taxon>
        <taxon>Anoxybacillaceae</taxon>
        <taxon>Anoxybacteroides</taxon>
    </lineage>
</organism>
<feature type="compositionally biased region" description="Gly residues" evidence="1">
    <location>
        <begin position="42"/>
        <end position="52"/>
    </location>
</feature>
<dbReference type="AlphaFoldDB" id="A0ABD5ISF0"/>
<dbReference type="Proteomes" id="UP001213979">
    <property type="component" value="Unassembled WGS sequence"/>
</dbReference>
<protein>
    <submittedName>
        <fullName evidence="3">Uncharacterized protein</fullName>
    </submittedName>
</protein>
<evidence type="ECO:0000313" key="2">
    <source>
        <dbReference type="EMBL" id="MDE8564685.1"/>
    </source>
</evidence>
<dbReference type="Proteomes" id="UP001339962">
    <property type="component" value="Unassembled WGS sequence"/>
</dbReference>